<sequence length="95" mass="10822">MDQTVMGIYNVCHEGHELDDEPEDIRVIIEGVETICSVMSVAVATAMLFGLMYTLNLSYLRELKTSFEVIQKVFFNLHGQRLSPKVQALKNKMLE</sequence>
<keyword evidence="1" id="KW-0812">Transmembrane</keyword>
<keyword evidence="1" id="KW-0472">Membrane</keyword>
<protein>
    <submittedName>
        <fullName evidence="2">Uncharacterized protein</fullName>
    </submittedName>
</protein>
<evidence type="ECO:0000313" key="2">
    <source>
        <dbReference type="EMBL" id="KAG5260572.1"/>
    </source>
</evidence>
<evidence type="ECO:0000256" key="1">
    <source>
        <dbReference type="SAM" id="Phobius"/>
    </source>
</evidence>
<organism evidence="2 3">
    <name type="scientific">Alosa alosa</name>
    <name type="common">allis shad</name>
    <dbReference type="NCBI Taxonomy" id="278164"/>
    <lineage>
        <taxon>Eukaryota</taxon>
        <taxon>Metazoa</taxon>
        <taxon>Chordata</taxon>
        <taxon>Craniata</taxon>
        <taxon>Vertebrata</taxon>
        <taxon>Euteleostomi</taxon>
        <taxon>Actinopterygii</taxon>
        <taxon>Neopterygii</taxon>
        <taxon>Teleostei</taxon>
        <taxon>Clupei</taxon>
        <taxon>Clupeiformes</taxon>
        <taxon>Clupeoidei</taxon>
        <taxon>Clupeidae</taxon>
        <taxon>Alosa</taxon>
    </lineage>
</organism>
<keyword evidence="1" id="KW-1133">Transmembrane helix</keyword>
<name>A0AAV6FGK9_9TELE</name>
<dbReference type="AlphaFoldDB" id="A0AAV6FGK9"/>
<dbReference type="Proteomes" id="UP000823561">
    <property type="component" value="Unassembled WGS sequence"/>
</dbReference>
<keyword evidence="3" id="KW-1185">Reference proteome</keyword>
<evidence type="ECO:0000313" key="3">
    <source>
        <dbReference type="Proteomes" id="UP000823561"/>
    </source>
</evidence>
<accession>A0AAV6FGK9</accession>
<comment type="caution">
    <text evidence="2">The sequence shown here is derived from an EMBL/GenBank/DDBJ whole genome shotgun (WGS) entry which is preliminary data.</text>
</comment>
<reference evidence="2" key="1">
    <citation type="submission" date="2020-10" db="EMBL/GenBank/DDBJ databases">
        <title>Chromosome-scale genome assembly of the Allis shad, Alosa alosa.</title>
        <authorList>
            <person name="Margot Z."/>
            <person name="Christophe K."/>
            <person name="Cabau C."/>
            <person name="Louis A."/>
            <person name="Berthelot C."/>
            <person name="Parey E."/>
            <person name="Roest Crollius H."/>
            <person name="Montfort J."/>
            <person name="Robinson-Rechavi M."/>
            <person name="Bucao C."/>
            <person name="Bouchez O."/>
            <person name="Gislard M."/>
            <person name="Lluch J."/>
            <person name="Milhes M."/>
            <person name="Lampietro C."/>
            <person name="Lopez Roques C."/>
            <person name="Donnadieu C."/>
            <person name="Braasch I."/>
            <person name="Desvignes T."/>
            <person name="Postlethwait J."/>
            <person name="Bobe J."/>
            <person name="Guiguen Y."/>
        </authorList>
    </citation>
    <scope>NUCLEOTIDE SEQUENCE</scope>
    <source>
        <strain evidence="2">M-15738</strain>
        <tissue evidence="2">Blood</tissue>
    </source>
</reference>
<dbReference type="PANTHER" id="PTHR31025">
    <property type="entry name" value="SI:CH211-196P9.1-RELATED"/>
    <property type="match status" value="1"/>
</dbReference>
<dbReference type="PANTHER" id="PTHR31025:SF27">
    <property type="entry name" value="SI:CH211-193K19.2-RELATED"/>
    <property type="match status" value="1"/>
</dbReference>
<gene>
    <name evidence="2" type="ORF">AALO_G00305330</name>
</gene>
<proteinExistence type="predicted"/>
<dbReference type="EMBL" id="JADWDJ010000039">
    <property type="protein sequence ID" value="KAG5260572.1"/>
    <property type="molecule type" value="Genomic_DNA"/>
</dbReference>
<feature type="transmembrane region" description="Helical" evidence="1">
    <location>
        <begin position="32"/>
        <end position="55"/>
    </location>
</feature>